<evidence type="ECO:0000313" key="5">
    <source>
        <dbReference type="Proteomes" id="UP001221519"/>
    </source>
</evidence>
<feature type="coiled-coil region" evidence="1">
    <location>
        <begin position="130"/>
        <end position="157"/>
    </location>
</feature>
<dbReference type="EMBL" id="CP118111">
    <property type="protein sequence ID" value="WDI05429.1"/>
    <property type="molecule type" value="Genomic_DNA"/>
</dbReference>
<evidence type="ECO:0000313" key="3">
    <source>
        <dbReference type="EMBL" id="WDI05429.1"/>
    </source>
</evidence>
<keyword evidence="5" id="KW-1185">Reference proteome</keyword>
<gene>
    <name evidence="2" type="ORF">PUW23_26720</name>
    <name evidence="3" type="ORF">PUW25_27410</name>
</gene>
<sequence length="209" mass="23365">MENEEEVIEDSLKAISPKAFGKFLDTKAETLRNYALALEKAGYTFSKSEGGHRRYIQDDFAIFNILKSHISNGLPVEQAAAFAVKQIQQQAKPAVVPQKNRSSSETNLAKNESGEDLAAYDARYAEIAAKLALLDRIPQLEEQLRRQDERLEKIEAQTSQFGVSELAKALHEIQKSERIAAAAAEKNEIEKEKRGLIASIFSIFKKKKA</sequence>
<evidence type="ECO:0000313" key="2">
    <source>
        <dbReference type="EMBL" id="WDH85524.1"/>
    </source>
</evidence>
<keyword evidence="2" id="KW-0614">Plasmid</keyword>
<proteinExistence type="predicted"/>
<accession>A0AAX3N8Q2</accession>
<dbReference type="RefSeq" id="WP_274338798.1">
    <property type="nucleotide sequence ID" value="NZ_CP118104.1"/>
</dbReference>
<name>A0AAX3N8Q2_9BACL</name>
<dbReference type="Proteomes" id="UP001221519">
    <property type="component" value="Plasmid unnamed3"/>
</dbReference>
<protein>
    <recommendedName>
        <fullName evidence="6">HTH merR-type domain-containing protein</fullName>
    </recommendedName>
</protein>
<evidence type="ECO:0000256" key="1">
    <source>
        <dbReference type="SAM" id="Coils"/>
    </source>
</evidence>
<dbReference type="EMBL" id="CP118104">
    <property type="protein sequence ID" value="WDH85524.1"/>
    <property type="molecule type" value="Genomic_DNA"/>
</dbReference>
<evidence type="ECO:0000313" key="4">
    <source>
        <dbReference type="Proteomes" id="UP001220962"/>
    </source>
</evidence>
<keyword evidence="1" id="KW-0175">Coiled coil</keyword>
<dbReference type="AlphaFoldDB" id="A0AAX3N8Q2"/>
<reference evidence="2 5" key="1">
    <citation type="submission" date="2023-02" db="EMBL/GenBank/DDBJ databases">
        <title>Pathogen: clinical or host-associated sample.</title>
        <authorList>
            <person name="Hergert J."/>
            <person name="Casey R."/>
            <person name="Wagner J."/>
            <person name="Young E.L."/>
            <person name="Oakeson K.F."/>
        </authorList>
    </citation>
    <scope>NUCLEOTIDE SEQUENCE</scope>
    <source>
        <strain evidence="3 5">2022CK-00829</strain>
        <strain evidence="2">2022CK-00830</strain>
        <plasmid evidence="2 5">unnamed3</plasmid>
    </source>
</reference>
<evidence type="ECO:0008006" key="6">
    <source>
        <dbReference type="Google" id="ProtNLM"/>
    </source>
</evidence>
<geneLocation type="plasmid" evidence="4 5">
    <name>unnamed3</name>
</geneLocation>
<dbReference type="Proteomes" id="UP001220962">
    <property type="component" value="Plasmid unnamed3"/>
</dbReference>
<organism evidence="2 4">
    <name type="scientific">Paenibacillus urinalis</name>
    <dbReference type="NCBI Taxonomy" id="521520"/>
    <lineage>
        <taxon>Bacteria</taxon>
        <taxon>Bacillati</taxon>
        <taxon>Bacillota</taxon>
        <taxon>Bacilli</taxon>
        <taxon>Bacillales</taxon>
        <taxon>Paenibacillaceae</taxon>
        <taxon>Paenibacillus</taxon>
    </lineage>
</organism>
<dbReference type="Gene3D" id="1.10.1660.10">
    <property type="match status" value="1"/>
</dbReference>